<dbReference type="SMART" id="SM00829">
    <property type="entry name" value="PKS_ER"/>
    <property type="match status" value="1"/>
</dbReference>
<dbReference type="InterPro" id="IPR016039">
    <property type="entry name" value="Thiolase-like"/>
</dbReference>
<dbReference type="InterPro" id="IPR014030">
    <property type="entry name" value="Ketoacyl_synth_N"/>
</dbReference>
<dbReference type="SUPFAM" id="SSF51735">
    <property type="entry name" value="NAD(P)-binding Rossmann-fold domains"/>
    <property type="match status" value="2"/>
</dbReference>
<dbReference type="InterPro" id="IPR049900">
    <property type="entry name" value="PKS_mFAS_DH"/>
</dbReference>
<dbReference type="InterPro" id="IPR013968">
    <property type="entry name" value="PKS_KR"/>
</dbReference>
<dbReference type="SMART" id="SM00827">
    <property type="entry name" value="PKS_AT"/>
    <property type="match status" value="1"/>
</dbReference>
<dbReference type="InterPro" id="IPR016035">
    <property type="entry name" value="Acyl_Trfase/lysoPLipase"/>
</dbReference>
<feature type="domain" description="Carrier" evidence="9">
    <location>
        <begin position="1795"/>
        <end position="1872"/>
    </location>
</feature>
<dbReference type="InterPro" id="IPR016036">
    <property type="entry name" value="Malonyl_transacylase_ACP-bd"/>
</dbReference>
<keyword evidence="4" id="KW-0521">NADP</keyword>
<dbReference type="InterPro" id="IPR056501">
    <property type="entry name" value="NAD-bd_HRPKS_sdrA"/>
</dbReference>
<dbReference type="SMART" id="SM00822">
    <property type="entry name" value="PKS_KR"/>
    <property type="match status" value="1"/>
</dbReference>
<evidence type="ECO:0000256" key="4">
    <source>
        <dbReference type="ARBA" id="ARBA00022857"/>
    </source>
</evidence>
<evidence type="ECO:0000256" key="1">
    <source>
        <dbReference type="ARBA" id="ARBA00022450"/>
    </source>
</evidence>
<dbReference type="Pfam" id="PF22621">
    <property type="entry name" value="CurL-like_PKS_C"/>
    <property type="match status" value="1"/>
</dbReference>
<dbReference type="InterPro" id="IPR011032">
    <property type="entry name" value="GroES-like_sf"/>
</dbReference>
<keyword evidence="7" id="KW-0012">Acyltransferase</keyword>
<gene>
    <name evidence="11" type="ORF">PGQ11_009874</name>
</gene>
<dbReference type="Gene3D" id="3.30.70.3290">
    <property type="match status" value="1"/>
</dbReference>
<dbReference type="PROSITE" id="PS50075">
    <property type="entry name" value="CARRIER"/>
    <property type="match status" value="1"/>
</dbReference>
<dbReference type="InterPro" id="IPR049552">
    <property type="entry name" value="PKS_DH_N"/>
</dbReference>
<evidence type="ECO:0000256" key="5">
    <source>
        <dbReference type="ARBA" id="ARBA00023002"/>
    </source>
</evidence>
<feature type="active site" description="Proton acceptor; for dehydratase activity" evidence="8">
    <location>
        <position position="609"/>
    </location>
</feature>
<dbReference type="EMBL" id="JAPCWZ010000006">
    <property type="protein sequence ID" value="KAK8859140.1"/>
    <property type="molecule type" value="Genomic_DNA"/>
</dbReference>
<dbReference type="Gene3D" id="3.10.129.110">
    <property type="entry name" value="Polyketide synthase dehydratase"/>
    <property type="match status" value="1"/>
</dbReference>
<dbReference type="Gene3D" id="3.40.366.10">
    <property type="entry name" value="Malonyl-Coenzyme A Acyl Carrier Protein, domain 2"/>
    <property type="match status" value="1"/>
</dbReference>
<reference evidence="11 12" key="1">
    <citation type="journal article" date="2024" name="IMA Fungus">
        <title>Apiospora arundinis, a panoply of carbohydrate-active enzymes and secondary metabolites.</title>
        <authorList>
            <person name="Sorensen T."/>
            <person name="Petersen C."/>
            <person name="Muurmann A.T."/>
            <person name="Christiansen J.V."/>
            <person name="Brundto M.L."/>
            <person name="Overgaard C.K."/>
            <person name="Boysen A.T."/>
            <person name="Wollenberg R.D."/>
            <person name="Larsen T.O."/>
            <person name="Sorensen J.L."/>
            <person name="Nielsen K.L."/>
            <person name="Sondergaard T.E."/>
        </authorList>
    </citation>
    <scope>NUCLEOTIDE SEQUENCE [LARGE SCALE GENOMIC DNA]</scope>
    <source>
        <strain evidence="11 12">AAU 773</strain>
    </source>
</reference>
<dbReference type="Pfam" id="PF23114">
    <property type="entry name" value="NAD-bd_HRPKS_sdrA"/>
    <property type="match status" value="1"/>
</dbReference>
<evidence type="ECO:0000256" key="8">
    <source>
        <dbReference type="PROSITE-ProRule" id="PRU01363"/>
    </source>
</evidence>
<comment type="caution">
    <text evidence="11">The sequence shown here is derived from an EMBL/GenBank/DDBJ whole genome shotgun (WGS) entry which is preliminary data.</text>
</comment>
<dbReference type="Pfam" id="PF08659">
    <property type="entry name" value="KR"/>
    <property type="match status" value="1"/>
</dbReference>
<dbReference type="InterPro" id="IPR050091">
    <property type="entry name" value="PKS_NRPS_Biosynth_Enz"/>
</dbReference>
<feature type="active site" description="Proton donor; for dehydratase activity" evidence="8">
    <location>
        <position position="812"/>
    </location>
</feature>
<dbReference type="Pfam" id="PF00107">
    <property type="entry name" value="ADH_zinc_N"/>
    <property type="match status" value="1"/>
</dbReference>
<dbReference type="SUPFAM" id="SSF47336">
    <property type="entry name" value="ACP-like"/>
    <property type="match status" value="1"/>
</dbReference>
<dbReference type="Pfam" id="PF14765">
    <property type="entry name" value="PS-DH"/>
    <property type="match status" value="1"/>
</dbReference>
<dbReference type="InterPro" id="IPR009081">
    <property type="entry name" value="PP-bd_ACP"/>
</dbReference>
<dbReference type="SUPFAM" id="SSF53901">
    <property type="entry name" value="Thiolase-like"/>
    <property type="match status" value="1"/>
</dbReference>
<dbReference type="Proteomes" id="UP001390339">
    <property type="component" value="Unassembled WGS sequence"/>
</dbReference>
<dbReference type="SMART" id="SM00825">
    <property type="entry name" value="PKS_KS"/>
    <property type="match status" value="1"/>
</dbReference>
<evidence type="ECO:0000313" key="12">
    <source>
        <dbReference type="Proteomes" id="UP001390339"/>
    </source>
</evidence>
<dbReference type="Pfam" id="PF00698">
    <property type="entry name" value="Acyl_transf_1"/>
    <property type="match status" value="1"/>
</dbReference>
<keyword evidence="12" id="KW-1185">Reference proteome</keyword>
<dbReference type="PANTHER" id="PTHR43775:SF22">
    <property type="entry name" value="SYNTHASE, PUTATIVE (JCVI)-RELATED"/>
    <property type="match status" value="1"/>
</dbReference>
<dbReference type="InterPro" id="IPR049551">
    <property type="entry name" value="PKS_DH_C"/>
</dbReference>
<dbReference type="CDD" id="cd05195">
    <property type="entry name" value="enoyl_red"/>
    <property type="match status" value="1"/>
</dbReference>
<evidence type="ECO:0000313" key="11">
    <source>
        <dbReference type="EMBL" id="KAK8859140.1"/>
    </source>
</evidence>
<dbReference type="Pfam" id="PF23297">
    <property type="entry name" value="ACP_SdgA_C"/>
    <property type="match status" value="1"/>
</dbReference>
<dbReference type="SMART" id="SM00826">
    <property type="entry name" value="PKS_DH"/>
    <property type="match status" value="1"/>
</dbReference>
<dbReference type="InterPro" id="IPR020843">
    <property type="entry name" value="ER"/>
</dbReference>
<sequence length="1888" mass="205744">MALKDTQNLPKYHLTGNAPSIEANRISYVFDLKGPSVSLNTACSGGLVALHQACQSLKSGESGLAIVGGSNLILTPDFMFGMSFMGYPMWVWNRGRLLFVLTAKSKTSLKENVSYLRNWITNNTHEFRLDDLSHTLANRRTPMSWRSSWVASRKEDLPTATRDAPLTKVASSKRPVVFLFTGQGAQWYAMGRELLATQGRFRDSIRESDRILQKLGIAWSLRDELSKPKHLSRIDRSEIAQPASIAVQIALVDLLRSLGVAPDAVLGHSSGEMAAAYAAGALTHEQTLILSDRRSLISSWCDEEIEAKGAMLAAGLGEKEVLLYLKRIPHECGLVNVACVNSPFSTTISGDKIAIHALKESLDSTSTFARVLKVDTAYHSHHMKVVAPRYREKIGYLETSAPPKSIRFFSSVTAKEKLSDFGTDYWVENLVSKVRFSDGLGTLCNALRQQYNGPVSPIFVELGPHPALSGPTRQTITSLKIADFDYAYTSPLSRDKDARKTVLEMAGKLFQHGCAVDITAANQSILPMEEPHADNIIAKIRPVVVKDLPTYAWDHSKTYWHESRLSRDYRLRPYPHHDLLGLRIIPGNDIDPTWRNLLSIDRMPWLRDHVVDDFVIFPGSGYMCMAIEAMWQLAQGNGTSTRVESFKLRDIEFIKALVVPEPPETVEIQLALHAPAKARDTLGAWRQFVVAALSPEGHWAEQCRGSIMIEYRNGYGDEEEDMETAHETASHAAGRVEWYRDVATRCSASLSPDALYDAMRQNGNHYGDTFASITDIRLGDHVAHAIISTPDVPSVMPARSMQPHHIHPTTLDTIAHASLPVHARHYKTGAVMPIRIGELTVQANMPNQPRQQLSACVELVPLGAHSATADTVVFADGVADLSRPCVTISDLELVVIGESKSSGVSGAGPLPALHTDWVEDKELFLNQVEVSVVKQQHNGTVNGVNGHGTSHQPRRPPVEFLALHPDMTHLVDKLQGVLNGTDVETSTSSFPVESVSSDKVYVLLDNASDPILDNTQPHRFQELGAFLMKAKSVLWVTMAAKAGEEPGPNVHLVTGFTRVARRENEGMRLVSVLVPHSHEEAEYPQILQTVGRVIAVNFGRFQAEEEEVEDGFYECEYMYRDRKIWVPRLAPAEPYERWVRAKSGQTPPTEMTPFNGGCDLVLEIERPGLLNSMRFVPLARGPLGPCEVEIQPDCYAVTRTDAFLAGGGTDARLAPSAGVVGTIAAVGSDVQDTWHVGDRVVGFAAQAISNRPRVSSVLVRRFSDTSSFSSAQVASALYPLISAAYAFTELTSVGTSHSVLVHGADSECGQAAVGLARHLGAEVFATVHDAAAGKRLLVESLGLPADHVFSLRAGTYRDQIHRLTRERGGVQVALNCSGLDVFRDTWACMADFGILVDMVQPGGAVCSTPSHKHATYVSFDLGTVIRHRPELVGRLIDNIISLLDQKQIKSGFSSLTTKPITEAHDAIRQVQAGKASVSTVLEIHPDALVKSAIPPNVEETRLVEDGTYVIAGGLGDIGQGMCRLLAARGARHIVILSRSGASRDPEKKELLEKDLAVSGAHLYAIACDVTDVDQVVAAARWVEANNLPPVRGVIQSAAILRDRMLEAMDLETFRSALGPKQEGTLNLIQCFRSTSLSFFIMLASAISALGTKGQANYAAGNTFQEGLALWKKKGIFDEATHAVAINPGLVAGTDADLYSPERRQILAKQGLATVPFASVMSAIEYAMSAQARADGLAQVILGLDADLLVKHDAALHNRIYAMILHTAKEQNNNNTTTAAARSLVQQISAAESRGEVHTVVQDALTGKLVELLAMDPGDVRVHVPMADFGLDSLVAIELKNWVFRSFKAAMQTADVLEAASLVALATAILERSSLVPLKAIETNGFHSS</sequence>
<evidence type="ECO:0000259" key="9">
    <source>
        <dbReference type="PROSITE" id="PS50075"/>
    </source>
</evidence>
<keyword evidence="3" id="KW-0808">Transferase</keyword>
<dbReference type="InterPro" id="IPR036291">
    <property type="entry name" value="NAD(P)-bd_dom_sf"/>
</dbReference>
<dbReference type="InterPro" id="IPR036736">
    <property type="entry name" value="ACP-like_sf"/>
</dbReference>
<dbReference type="InterPro" id="IPR020841">
    <property type="entry name" value="PKS_Beta-ketoAc_synthase_dom"/>
</dbReference>
<organism evidence="11 12">
    <name type="scientific">Apiospora arundinis</name>
    <dbReference type="NCBI Taxonomy" id="335852"/>
    <lineage>
        <taxon>Eukaryota</taxon>
        <taxon>Fungi</taxon>
        <taxon>Dikarya</taxon>
        <taxon>Ascomycota</taxon>
        <taxon>Pezizomycotina</taxon>
        <taxon>Sordariomycetes</taxon>
        <taxon>Xylariomycetidae</taxon>
        <taxon>Amphisphaeriales</taxon>
        <taxon>Apiosporaceae</taxon>
        <taxon>Apiospora</taxon>
    </lineage>
</organism>
<dbReference type="InterPro" id="IPR020807">
    <property type="entry name" value="PKS_DH"/>
</dbReference>
<keyword evidence="1" id="KW-0596">Phosphopantetheine</keyword>
<dbReference type="InterPro" id="IPR042104">
    <property type="entry name" value="PKS_dehydratase_sf"/>
</dbReference>
<dbReference type="PROSITE" id="PS52019">
    <property type="entry name" value="PKS_MFAS_DH"/>
    <property type="match status" value="1"/>
</dbReference>
<dbReference type="Pfam" id="PF00109">
    <property type="entry name" value="ketoacyl-synt"/>
    <property type="match status" value="1"/>
</dbReference>
<dbReference type="Pfam" id="PF21089">
    <property type="entry name" value="PKS_DH_N"/>
    <property type="match status" value="1"/>
</dbReference>
<protein>
    <submittedName>
        <fullName evidence="11">Type I Iterative PKS</fullName>
    </submittedName>
</protein>
<keyword evidence="6" id="KW-0511">Multifunctional enzyme</keyword>
<name>A0ABR2I9R9_9PEZI</name>
<dbReference type="SUPFAM" id="SSF55048">
    <property type="entry name" value="Probable ACP-binding domain of malonyl-CoA ACP transacylase"/>
    <property type="match status" value="1"/>
</dbReference>
<dbReference type="PANTHER" id="PTHR43775">
    <property type="entry name" value="FATTY ACID SYNTHASE"/>
    <property type="match status" value="1"/>
</dbReference>
<dbReference type="InterPro" id="IPR057326">
    <property type="entry name" value="KR_dom"/>
</dbReference>
<evidence type="ECO:0000259" key="10">
    <source>
        <dbReference type="PROSITE" id="PS52019"/>
    </source>
</evidence>
<evidence type="ECO:0000256" key="2">
    <source>
        <dbReference type="ARBA" id="ARBA00022553"/>
    </source>
</evidence>
<dbReference type="InterPro" id="IPR020806">
    <property type="entry name" value="PKS_PP-bd"/>
</dbReference>
<keyword evidence="2" id="KW-0597">Phosphoprotein</keyword>
<dbReference type="InterPro" id="IPR013149">
    <property type="entry name" value="ADH-like_C"/>
</dbReference>
<keyword evidence="5" id="KW-0560">Oxidoreductase</keyword>
<dbReference type="Gene3D" id="3.40.47.10">
    <property type="match status" value="1"/>
</dbReference>
<accession>A0ABR2I9R9</accession>
<dbReference type="Gene3D" id="1.10.1200.10">
    <property type="entry name" value="ACP-like"/>
    <property type="match status" value="1"/>
</dbReference>
<dbReference type="Gene3D" id="3.90.180.10">
    <property type="entry name" value="Medium-chain alcohol dehydrogenases, catalytic domain"/>
    <property type="match status" value="1"/>
</dbReference>
<evidence type="ECO:0000256" key="3">
    <source>
        <dbReference type="ARBA" id="ARBA00022679"/>
    </source>
</evidence>
<dbReference type="SUPFAM" id="SSF52151">
    <property type="entry name" value="FabD/lysophospholipase-like"/>
    <property type="match status" value="1"/>
</dbReference>
<evidence type="ECO:0000256" key="6">
    <source>
        <dbReference type="ARBA" id="ARBA00023268"/>
    </source>
</evidence>
<feature type="region of interest" description="C-terminal hotdog fold" evidence="8">
    <location>
        <begin position="747"/>
        <end position="902"/>
    </location>
</feature>
<dbReference type="SUPFAM" id="SSF50129">
    <property type="entry name" value="GroES-like"/>
    <property type="match status" value="1"/>
</dbReference>
<dbReference type="Gene3D" id="3.40.50.720">
    <property type="entry name" value="NAD(P)-binding Rossmann-like Domain"/>
    <property type="match status" value="3"/>
</dbReference>
<dbReference type="SMART" id="SM00823">
    <property type="entry name" value="PKS_PP"/>
    <property type="match status" value="1"/>
</dbReference>
<proteinExistence type="predicted"/>
<feature type="domain" description="PKS/mFAS DH" evidence="10">
    <location>
        <begin position="577"/>
        <end position="902"/>
    </location>
</feature>
<feature type="region of interest" description="N-terminal hotdog fold" evidence="8">
    <location>
        <begin position="577"/>
        <end position="714"/>
    </location>
</feature>
<dbReference type="InterPro" id="IPR014043">
    <property type="entry name" value="Acyl_transferase_dom"/>
</dbReference>
<dbReference type="InterPro" id="IPR001227">
    <property type="entry name" value="Ac_transferase_dom_sf"/>
</dbReference>
<evidence type="ECO:0000256" key="7">
    <source>
        <dbReference type="ARBA" id="ARBA00023315"/>
    </source>
</evidence>